<dbReference type="AlphaFoldDB" id="D5ZNX1"/>
<protein>
    <submittedName>
        <fullName evidence="1">Predicted protein</fullName>
    </submittedName>
</protein>
<evidence type="ECO:0000313" key="2">
    <source>
        <dbReference type="Proteomes" id="UP000003824"/>
    </source>
</evidence>
<accession>D5ZNX1</accession>
<name>D5ZNX1_STRV1</name>
<dbReference type="Proteomes" id="UP000003824">
    <property type="component" value="Unassembled WGS sequence"/>
</dbReference>
<evidence type="ECO:0000313" key="1">
    <source>
        <dbReference type="EMBL" id="EFE72252.2"/>
    </source>
</evidence>
<gene>
    <name evidence="1" type="ORF">SSFG_07487</name>
</gene>
<sequence length="51" mass="5532">MGQRALARRVICARALLILRLTHRVSRGTGCGDQQSVDDARAFVLAGHTIT</sequence>
<organism evidence="1 2">
    <name type="scientific">Streptomyces viridosporus (strain ATCC 14672 / DSM 40746 / JCM 4963 / KCTC 9882 / NRRL B-12104 / FH 1290)</name>
    <name type="common">Streptomyces ghanaensis</name>
    <dbReference type="NCBI Taxonomy" id="566461"/>
    <lineage>
        <taxon>Bacteria</taxon>
        <taxon>Bacillati</taxon>
        <taxon>Actinomycetota</taxon>
        <taxon>Actinomycetes</taxon>
        <taxon>Kitasatosporales</taxon>
        <taxon>Streptomycetaceae</taxon>
        <taxon>Streptomyces</taxon>
    </lineage>
</organism>
<proteinExistence type="predicted"/>
<reference evidence="2" key="1">
    <citation type="submission" date="2008-12" db="EMBL/GenBank/DDBJ databases">
        <title>Annotation of Streptomyces ghanaensis ATCC 14672.</title>
        <authorList>
            <consortium name="The Broad Institute Genome Sequencing Platform"/>
            <consortium name="Broad Institute Microbial Sequencing Center"/>
            <person name="Fischbach M."/>
            <person name="Ward D."/>
            <person name="Young S."/>
            <person name="Kodira C.D."/>
            <person name="Zeng Q."/>
            <person name="Koehrsen M."/>
            <person name="Godfrey P."/>
            <person name="Alvarado L."/>
            <person name="Berlin A.M."/>
            <person name="Borenstein D."/>
            <person name="Chen Z."/>
            <person name="Engels R."/>
            <person name="Freedman E."/>
            <person name="Gellesch M."/>
            <person name="Goldberg J."/>
            <person name="Griggs A."/>
            <person name="Gujja S."/>
            <person name="Heiman D.I."/>
            <person name="Hepburn T.A."/>
            <person name="Howarth C."/>
            <person name="Jen D."/>
            <person name="Larson L."/>
            <person name="Lewis B."/>
            <person name="Mehta T."/>
            <person name="Park D."/>
            <person name="Pearson M."/>
            <person name="Roberts A."/>
            <person name="Saif S."/>
            <person name="Shea T.D."/>
            <person name="Shenoy N."/>
            <person name="Sisk P."/>
            <person name="Stolte C."/>
            <person name="Sykes S.N."/>
            <person name="Walk T."/>
            <person name="White J."/>
            <person name="Yandava C."/>
            <person name="Straight P."/>
            <person name="Clardy J."/>
            <person name="Hung D."/>
            <person name="Kolter R."/>
            <person name="Mekalanos J."/>
            <person name="Walker S."/>
            <person name="Walsh C.T."/>
            <person name="Wieland B.L.C."/>
            <person name="Ilzarbe M."/>
            <person name="Galagan J."/>
            <person name="Nusbaum C."/>
            <person name="Birren B."/>
        </authorList>
    </citation>
    <scope>NUCLEOTIDE SEQUENCE [LARGE SCALE GENOMIC DNA]</scope>
    <source>
        <strain evidence="2">ATCC 14672 / DSM 40746 / JCM 4963 / KCTC 9882 / NRRL B-12104 / FH 1290</strain>
    </source>
</reference>
<dbReference type="EMBL" id="DS999641">
    <property type="protein sequence ID" value="EFE72252.2"/>
    <property type="molecule type" value="Genomic_DNA"/>
</dbReference>